<protein>
    <submittedName>
        <fullName evidence="2">Uncharacterized protein</fullName>
    </submittedName>
</protein>
<dbReference type="InterPro" id="IPR050905">
    <property type="entry name" value="Plant_NBS-LRR"/>
</dbReference>
<dbReference type="Proteomes" id="UP001358586">
    <property type="component" value="Chromosome 5"/>
</dbReference>
<dbReference type="EMBL" id="JARKNE010000005">
    <property type="protein sequence ID" value="KAK5834321.1"/>
    <property type="molecule type" value="Genomic_DNA"/>
</dbReference>
<dbReference type="Gene3D" id="3.80.10.10">
    <property type="entry name" value="Ribonuclease Inhibitor"/>
    <property type="match status" value="1"/>
</dbReference>
<dbReference type="PANTHER" id="PTHR33463:SF117">
    <property type="entry name" value="CC-NBS-LRR RESISTANCE PROTEIN"/>
    <property type="match status" value="1"/>
</dbReference>
<dbReference type="InterPro" id="IPR032675">
    <property type="entry name" value="LRR_dom_sf"/>
</dbReference>
<accession>A0ABR0Q5N1</accession>
<organism evidence="2 3">
    <name type="scientific">Gossypium arboreum</name>
    <name type="common">Tree cotton</name>
    <name type="synonym">Gossypium nanking</name>
    <dbReference type="NCBI Taxonomy" id="29729"/>
    <lineage>
        <taxon>Eukaryota</taxon>
        <taxon>Viridiplantae</taxon>
        <taxon>Streptophyta</taxon>
        <taxon>Embryophyta</taxon>
        <taxon>Tracheophyta</taxon>
        <taxon>Spermatophyta</taxon>
        <taxon>Magnoliopsida</taxon>
        <taxon>eudicotyledons</taxon>
        <taxon>Gunneridae</taxon>
        <taxon>Pentapetalae</taxon>
        <taxon>rosids</taxon>
        <taxon>malvids</taxon>
        <taxon>Malvales</taxon>
        <taxon>Malvaceae</taxon>
        <taxon>Malvoideae</taxon>
        <taxon>Gossypium</taxon>
    </lineage>
</organism>
<keyword evidence="3" id="KW-1185">Reference proteome</keyword>
<keyword evidence="1" id="KW-0611">Plant defense</keyword>
<evidence type="ECO:0000313" key="2">
    <source>
        <dbReference type="EMBL" id="KAK5834321.1"/>
    </source>
</evidence>
<name>A0ABR0Q5N1_GOSAR</name>
<proteinExistence type="predicted"/>
<evidence type="ECO:0000256" key="1">
    <source>
        <dbReference type="ARBA" id="ARBA00022821"/>
    </source>
</evidence>
<dbReference type="SUPFAM" id="SSF52058">
    <property type="entry name" value="L domain-like"/>
    <property type="match status" value="1"/>
</dbReference>
<gene>
    <name evidence="2" type="ORF">PVK06_018198</name>
</gene>
<dbReference type="PANTHER" id="PTHR33463">
    <property type="entry name" value="NB-ARC DOMAIN-CONTAINING PROTEIN-RELATED"/>
    <property type="match status" value="1"/>
</dbReference>
<evidence type="ECO:0000313" key="3">
    <source>
        <dbReference type="Proteomes" id="UP001358586"/>
    </source>
</evidence>
<sequence length="355" mass="41116">MCGIGIGLFPNANSIEDKRNEMVMALKKLQKSGLLLVTDDAKSRRMSIFFLLGTDYGETISMHDVVRDFAHWLTSTGENRFMVKDKLKEWPDMVESFECYTAIALWNCSSNIKFPDKVEFSKLKTLCLEGEDWDDLLVVSSTFFEEMKALQVLYLEKVYFSLKGFNSLPNLKTLNCISEELVKLSTLKYLRLSKESIFHQYYEESEMRIQPSLVSRLTSLQKLHVQSKNTINLMELNLFSCLTALSLRLSTDQFSQEDFVFPKLQMYTIVVNERFTYEWAFRTLKIRNFSSSLSAFSNLFYNVEKLKLKNVSGQKNIVPSIGEMEVNELTYLKLESCNDMEFLTVITRDQGCCIL</sequence>
<reference evidence="2 3" key="1">
    <citation type="submission" date="2023-03" db="EMBL/GenBank/DDBJ databases">
        <title>WGS of Gossypium arboreum.</title>
        <authorList>
            <person name="Yu D."/>
        </authorList>
    </citation>
    <scope>NUCLEOTIDE SEQUENCE [LARGE SCALE GENOMIC DNA]</scope>
    <source>
        <tissue evidence="2">Leaf</tissue>
    </source>
</reference>
<comment type="caution">
    <text evidence="2">The sequence shown here is derived from an EMBL/GenBank/DDBJ whole genome shotgun (WGS) entry which is preliminary data.</text>
</comment>